<feature type="transmembrane region" description="Helical" evidence="1">
    <location>
        <begin position="188"/>
        <end position="207"/>
    </location>
</feature>
<gene>
    <name evidence="2" type="ORF">ERS852491_03545</name>
</gene>
<dbReference type="AlphaFoldDB" id="A0A174IMR0"/>
<evidence type="ECO:0000313" key="3">
    <source>
        <dbReference type="Proteomes" id="UP000095544"/>
    </source>
</evidence>
<keyword evidence="1" id="KW-0472">Membrane</keyword>
<keyword evidence="1" id="KW-1133">Transmembrane helix</keyword>
<sequence length="250" mass="27552">MDRQPERESWRFPLDEKRKMESLGRIGRAAEKKQIRKYPSLAANIRSQLKFQSWKYWAVQGGILVAAMALVLYLSRAEADGEGAISVCAVFLVFAGNIGLSGLGRLFSRNMAELEQTLYLNLKQMVCIQMLFGGAADLLVLGMIVGIAGGQNEAGAGACLLYMLVPFLWSDLLYLYMLTALRSIWPGFWQVSAGLIGGLLALIPVFMEDAYKAVYLPVWGVLAAAGCLLLAAEIRYMLEKIERGEGLCLN</sequence>
<dbReference type="EMBL" id="CYZU01000039">
    <property type="protein sequence ID" value="CUO86289.1"/>
    <property type="molecule type" value="Genomic_DNA"/>
</dbReference>
<protein>
    <submittedName>
        <fullName evidence="2">Uncharacterized protein</fullName>
    </submittedName>
</protein>
<feature type="transmembrane region" description="Helical" evidence="1">
    <location>
        <begin position="213"/>
        <end position="232"/>
    </location>
</feature>
<proteinExistence type="predicted"/>
<feature type="transmembrane region" description="Helical" evidence="1">
    <location>
        <begin position="83"/>
        <end position="104"/>
    </location>
</feature>
<reference evidence="2 3" key="1">
    <citation type="submission" date="2015-09" db="EMBL/GenBank/DDBJ databases">
        <authorList>
            <consortium name="Pathogen Informatics"/>
        </authorList>
    </citation>
    <scope>NUCLEOTIDE SEQUENCE [LARGE SCALE GENOMIC DNA]</scope>
    <source>
        <strain evidence="2 3">2789STDY5834876</strain>
    </source>
</reference>
<dbReference type="STRING" id="39482.ERS852491_03545"/>
<evidence type="ECO:0000256" key="1">
    <source>
        <dbReference type="SAM" id="Phobius"/>
    </source>
</evidence>
<feature type="transmembrane region" description="Helical" evidence="1">
    <location>
        <begin position="56"/>
        <end position="77"/>
    </location>
</feature>
<dbReference type="OrthoDB" id="2223278at2"/>
<dbReference type="Proteomes" id="UP000095544">
    <property type="component" value="Unassembled WGS sequence"/>
</dbReference>
<feature type="transmembrane region" description="Helical" evidence="1">
    <location>
        <begin position="125"/>
        <end position="148"/>
    </location>
</feature>
<feature type="transmembrane region" description="Helical" evidence="1">
    <location>
        <begin position="154"/>
        <end position="176"/>
    </location>
</feature>
<dbReference type="RefSeq" id="WP_055154501.1">
    <property type="nucleotide sequence ID" value="NZ_CYZU01000039.1"/>
</dbReference>
<accession>A0A174IMR0</accession>
<keyword evidence="1" id="KW-0812">Transmembrane</keyword>
<organism evidence="2 3">
    <name type="scientific">Faecalicatena contorta</name>
    <dbReference type="NCBI Taxonomy" id="39482"/>
    <lineage>
        <taxon>Bacteria</taxon>
        <taxon>Bacillati</taxon>
        <taxon>Bacillota</taxon>
        <taxon>Clostridia</taxon>
        <taxon>Lachnospirales</taxon>
        <taxon>Lachnospiraceae</taxon>
        <taxon>Faecalicatena</taxon>
    </lineage>
</organism>
<name>A0A174IMR0_9FIRM</name>
<evidence type="ECO:0000313" key="2">
    <source>
        <dbReference type="EMBL" id="CUO86289.1"/>
    </source>
</evidence>